<dbReference type="WBParaSite" id="SSTP_0001008300.1">
    <property type="protein sequence ID" value="SSTP_0001008300.1"/>
    <property type="gene ID" value="SSTP_0001008300"/>
</dbReference>
<dbReference type="SUPFAM" id="SSF52080">
    <property type="entry name" value="Ribosomal proteins L15p and L18e"/>
    <property type="match status" value="1"/>
</dbReference>
<dbReference type="PANTHER" id="PTHR12934:SF11">
    <property type="entry name" value="LARGE RIBOSOMAL SUBUNIT PROTEIN UL15M"/>
    <property type="match status" value="1"/>
</dbReference>
<evidence type="ECO:0000259" key="6">
    <source>
        <dbReference type="Pfam" id="PF00828"/>
    </source>
</evidence>
<dbReference type="GO" id="GO:0006412">
    <property type="term" value="P:translation"/>
    <property type="evidence" value="ECO:0007669"/>
    <property type="project" value="InterPro"/>
</dbReference>
<dbReference type="Pfam" id="PF00828">
    <property type="entry name" value="Ribosomal_L27A"/>
    <property type="match status" value="1"/>
</dbReference>
<dbReference type="InterPro" id="IPR021131">
    <property type="entry name" value="Ribosomal_uL15/eL18"/>
</dbReference>
<dbReference type="WBParaSite" id="TCONS_00009889.p1">
    <property type="protein sequence ID" value="TCONS_00009889.p1"/>
    <property type="gene ID" value="XLOC_007609"/>
</dbReference>
<evidence type="ECO:0000256" key="1">
    <source>
        <dbReference type="ARBA" id="ARBA00007320"/>
    </source>
</evidence>
<dbReference type="Proteomes" id="UP000035681">
    <property type="component" value="Unplaced"/>
</dbReference>
<reference evidence="8" key="1">
    <citation type="submission" date="2015-08" db="UniProtKB">
        <authorList>
            <consortium name="WormBaseParasite"/>
        </authorList>
    </citation>
    <scope>IDENTIFICATION</scope>
</reference>
<evidence type="ECO:0000256" key="4">
    <source>
        <dbReference type="ARBA" id="ARBA00035299"/>
    </source>
</evidence>
<feature type="domain" description="Large ribosomal subunit protein uL15/eL18" evidence="6">
    <location>
        <begin position="96"/>
        <end position="175"/>
    </location>
</feature>
<evidence type="ECO:0000313" key="8">
    <source>
        <dbReference type="WBParaSite" id="SSTP_0001008300.1"/>
    </source>
</evidence>
<dbReference type="GO" id="GO:0003735">
    <property type="term" value="F:structural constituent of ribosome"/>
    <property type="evidence" value="ECO:0007669"/>
    <property type="project" value="InterPro"/>
</dbReference>
<evidence type="ECO:0000256" key="3">
    <source>
        <dbReference type="ARBA" id="ARBA00023274"/>
    </source>
</evidence>
<dbReference type="InterPro" id="IPR005749">
    <property type="entry name" value="Ribosomal_uL15_bac-type"/>
</dbReference>
<organism evidence="8">
    <name type="scientific">Strongyloides stercoralis</name>
    <name type="common">Threadworm</name>
    <dbReference type="NCBI Taxonomy" id="6248"/>
    <lineage>
        <taxon>Eukaryota</taxon>
        <taxon>Metazoa</taxon>
        <taxon>Ecdysozoa</taxon>
        <taxon>Nematoda</taxon>
        <taxon>Chromadorea</taxon>
        <taxon>Rhabditida</taxon>
        <taxon>Tylenchina</taxon>
        <taxon>Panagrolaimomorpha</taxon>
        <taxon>Strongyloidoidea</taxon>
        <taxon>Strongyloididae</taxon>
        <taxon>Strongyloides</taxon>
    </lineage>
</organism>
<dbReference type="STRING" id="6248.A0A0K0EKU0"/>
<evidence type="ECO:0000256" key="5">
    <source>
        <dbReference type="ARBA" id="ARBA00035423"/>
    </source>
</evidence>
<dbReference type="GO" id="GO:0005762">
    <property type="term" value="C:mitochondrial large ribosomal subunit"/>
    <property type="evidence" value="ECO:0007669"/>
    <property type="project" value="TreeGrafter"/>
</dbReference>
<dbReference type="PANTHER" id="PTHR12934">
    <property type="entry name" value="50S RIBOSOMAL PROTEIN L15"/>
    <property type="match status" value="1"/>
</dbReference>
<accession>A0A0K0EKU0</accession>
<keyword evidence="2" id="KW-0689">Ribosomal protein</keyword>
<comment type="similarity">
    <text evidence="1">Belongs to the universal ribosomal protein uL15 family.</text>
</comment>
<proteinExistence type="inferred from homology"/>
<dbReference type="AlphaFoldDB" id="A0A0K0EKU0"/>
<sequence length="300" mass="34369">MASSSTKNATERALKYVSSASRIKLQDLRDNPGARVKGRQLKKVHNQLGHTIGELQQAAKPPLGWVWGDFFRPWHRMFPSEKSFNGDINLRREYPPISLIELQRLIDLNWIDPNKLIDVTTFCNTKRIEVDPNQRQFGIQLNDEGGEAFVAKVNLEVQWASEYTIAMVEKNGGTIRTAYYDLNSLECAVDPKKWFLSGKPIPPRKAPPQSLMIYYTNPRNRGYLADPVEIEKDRIELAKKYGYELPESAGKATEIKKPTEVFMGIESGSIVSLKDKKVFVPTHPTLKKYYTDEFLADWQY</sequence>
<protein>
    <recommendedName>
        <fullName evidence="4">Large ribosomal subunit protein uL15m</fullName>
    </recommendedName>
    <alternativeName>
        <fullName evidence="5">39S ribosomal protein L15, mitochondrial</fullName>
    </alternativeName>
</protein>
<name>A0A0K0EKU0_STRER</name>
<evidence type="ECO:0000313" key="7">
    <source>
        <dbReference type="Proteomes" id="UP000035681"/>
    </source>
</evidence>
<evidence type="ECO:0000256" key="2">
    <source>
        <dbReference type="ARBA" id="ARBA00022980"/>
    </source>
</evidence>
<keyword evidence="3" id="KW-0687">Ribonucleoprotein</keyword>
<keyword evidence="7" id="KW-1185">Reference proteome</keyword>
<dbReference type="InterPro" id="IPR036227">
    <property type="entry name" value="Ribosomal_uL15/eL18_sf"/>
</dbReference>